<dbReference type="PANTHER" id="PTHR14972:SF3">
    <property type="entry name" value="GLUCOCORTICOID-INDUCED TRANSCRIPT 1 PROTEIN"/>
    <property type="match status" value="1"/>
</dbReference>
<keyword evidence="1" id="KW-0597">Phosphoprotein</keyword>
<keyword evidence="2" id="KW-0238">DNA-binding</keyword>
<feature type="DNA-binding region" description="HMG box" evidence="2">
    <location>
        <begin position="173"/>
        <end position="241"/>
    </location>
</feature>
<reference evidence="5 6" key="1">
    <citation type="submission" date="2024-04" db="EMBL/GenBank/DDBJ databases">
        <authorList>
            <person name="Waldvogel A.-M."/>
            <person name="Schoenle A."/>
        </authorList>
    </citation>
    <scope>NUCLEOTIDE SEQUENCE [LARGE SCALE GENOMIC DNA]</scope>
</reference>
<feature type="compositionally biased region" description="Polar residues" evidence="3">
    <location>
        <begin position="396"/>
        <end position="406"/>
    </location>
</feature>
<name>A0AAV2K2M9_KNICA</name>
<keyword evidence="6" id="KW-1185">Reference proteome</keyword>
<protein>
    <recommendedName>
        <fullName evidence="4">HMG box domain-containing protein</fullName>
    </recommendedName>
</protein>
<gene>
    <name evidence="5" type="ORF">KC01_LOCUS14538</name>
</gene>
<dbReference type="AlphaFoldDB" id="A0AAV2K2M9"/>
<dbReference type="SUPFAM" id="SSF47095">
    <property type="entry name" value="HMG-box"/>
    <property type="match status" value="1"/>
</dbReference>
<dbReference type="InterPro" id="IPR036910">
    <property type="entry name" value="HMG_box_dom_sf"/>
</dbReference>
<dbReference type="PANTHER" id="PTHR14972">
    <property type="entry name" value="AGAP011572-PA"/>
    <property type="match status" value="1"/>
</dbReference>
<dbReference type="GO" id="GO:0005737">
    <property type="term" value="C:cytoplasm"/>
    <property type="evidence" value="ECO:0007669"/>
    <property type="project" value="TreeGrafter"/>
</dbReference>
<dbReference type="PROSITE" id="PS50118">
    <property type="entry name" value="HMG_BOX_2"/>
    <property type="match status" value="1"/>
</dbReference>
<feature type="region of interest" description="Disordered" evidence="3">
    <location>
        <begin position="283"/>
        <end position="331"/>
    </location>
</feature>
<sequence length="422" mass="45549">MNPSEEALDAMVALVEAQLLHSDGPASPDLLSELHGSPAPASTPESATDNSEQSTLERFPATTREVSHRPLGPAPRKTFYPAQRPPYSRMAHASPQDRATSSQPSLPLYMMIPGPKLVPVPSTGPTRHCPAMIHGPAMFQAKQPVFYTSQATAGNVPSRKRKRDADDAGRPYIKKPLNAFMIYRAEQRGAIMQELGITNSAEVNTILGERWGELSEAEQAPYFEKARVLKREHQAKYPDCATVNLSATVNLHSMVIFQSLADPQCMVHPLFVSTRTHLVSRRLMDGESSPSTSPASSKKHLLEVVDSGSSSPLPKFASSPKPNNSYMFKREPPEGCEKVKAYEESSRQSASASAPLFSCPDKNKVNFIPTGSAFCPVKLPGSLPLPPSAALHGPPTQVSTSTSTDEGPTETEAPQTEDAAVS</sequence>
<evidence type="ECO:0000256" key="1">
    <source>
        <dbReference type="ARBA" id="ARBA00022553"/>
    </source>
</evidence>
<evidence type="ECO:0000256" key="2">
    <source>
        <dbReference type="PROSITE-ProRule" id="PRU00267"/>
    </source>
</evidence>
<feature type="domain" description="HMG box" evidence="4">
    <location>
        <begin position="173"/>
        <end position="241"/>
    </location>
</feature>
<dbReference type="InterPro" id="IPR026642">
    <property type="entry name" value="Glcci1/FAM117"/>
</dbReference>
<dbReference type="GO" id="GO:0072015">
    <property type="term" value="P:podocyte development"/>
    <property type="evidence" value="ECO:0007669"/>
    <property type="project" value="TreeGrafter"/>
</dbReference>
<dbReference type="GO" id="GO:0003677">
    <property type="term" value="F:DNA binding"/>
    <property type="evidence" value="ECO:0007669"/>
    <property type="project" value="UniProtKB-UniRule"/>
</dbReference>
<dbReference type="Gene3D" id="1.10.30.10">
    <property type="entry name" value="High mobility group box domain"/>
    <property type="match status" value="1"/>
</dbReference>
<keyword evidence="2" id="KW-0539">Nucleus</keyword>
<dbReference type="InterPro" id="IPR009071">
    <property type="entry name" value="HMG_box_dom"/>
</dbReference>
<evidence type="ECO:0000256" key="3">
    <source>
        <dbReference type="SAM" id="MobiDB-lite"/>
    </source>
</evidence>
<evidence type="ECO:0000259" key="4">
    <source>
        <dbReference type="PROSITE" id="PS50118"/>
    </source>
</evidence>
<organism evidence="5 6">
    <name type="scientific">Knipowitschia caucasica</name>
    <name type="common">Caucasian dwarf goby</name>
    <name type="synonym">Pomatoschistus caucasicus</name>
    <dbReference type="NCBI Taxonomy" id="637954"/>
    <lineage>
        <taxon>Eukaryota</taxon>
        <taxon>Metazoa</taxon>
        <taxon>Chordata</taxon>
        <taxon>Craniata</taxon>
        <taxon>Vertebrata</taxon>
        <taxon>Euteleostomi</taxon>
        <taxon>Actinopterygii</taxon>
        <taxon>Neopterygii</taxon>
        <taxon>Teleostei</taxon>
        <taxon>Neoteleostei</taxon>
        <taxon>Acanthomorphata</taxon>
        <taxon>Gobiaria</taxon>
        <taxon>Gobiiformes</taxon>
        <taxon>Gobioidei</taxon>
        <taxon>Gobiidae</taxon>
        <taxon>Gobiinae</taxon>
        <taxon>Knipowitschia</taxon>
    </lineage>
</organism>
<evidence type="ECO:0000313" key="5">
    <source>
        <dbReference type="EMBL" id="CAL1584165.1"/>
    </source>
</evidence>
<evidence type="ECO:0000313" key="6">
    <source>
        <dbReference type="Proteomes" id="UP001497482"/>
    </source>
</evidence>
<accession>A0AAV2K2M9</accession>
<feature type="region of interest" description="Disordered" evidence="3">
    <location>
        <begin position="378"/>
        <end position="422"/>
    </location>
</feature>
<proteinExistence type="predicted"/>
<dbReference type="Pfam" id="PF00505">
    <property type="entry name" value="HMG_box"/>
    <property type="match status" value="1"/>
</dbReference>
<dbReference type="EMBL" id="OZ035838">
    <property type="protein sequence ID" value="CAL1584165.1"/>
    <property type="molecule type" value="Genomic_DNA"/>
</dbReference>
<dbReference type="SMART" id="SM00398">
    <property type="entry name" value="HMG"/>
    <property type="match status" value="1"/>
</dbReference>
<dbReference type="Proteomes" id="UP001497482">
    <property type="component" value="Chromosome 16"/>
</dbReference>
<feature type="compositionally biased region" description="Polar residues" evidence="3">
    <location>
        <begin position="43"/>
        <end position="56"/>
    </location>
</feature>
<dbReference type="GO" id="GO:0005634">
    <property type="term" value="C:nucleus"/>
    <property type="evidence" value="ECO:0007669"/>
    <property type="project" value="UniProtKB-UniRule"/>
</dbReference>
<dbReference type="Pfam" id="PF15388">
    <property type="entry name" value="FAM117"/>
    <property type="match status" value="1"/>
</dbReference>
<feature type="region of interest" description="Disordered" evidence="3">
    <location>
        <begin position="22"/>
        <end position="103"/>
    </location>
</feature>